<dbReference type="GO" id="GO:0003682">
    <property type="term" value="F:chromatin binding"/>
    <property type="evidence" value="ECO:0007669"/>
    <property type="project" value="InterPro"/>
</dbReference>
<dbReference type="GO" id="GO:0071763">
    <property type="term" value="P:nuclear membrane organization"/>
    <property type="evidence" value="ECO:0007669"/>
    <property type="project" value="TreeGrafter"/>
</dbReference>
<dbReference type="InterPro" id="IPR018996">
    <property type="entry name" value="Man1/Src1-like_C"/>
</dbReference>
<evidence type="ECO:0000256" key="6">
    <source>
        <dbReference type="ARBA" id="ARBA00023242"/>
    </source>
</evidence>
<keyword evidence="6" id="KW-0539">Nucleus</keyword>
<evidence type="ECO:0000256" key="3">
    <source>
        <dbReference type="ARBA" id="ARBA00022692"/>
    </source>
</evidence>
<dbReference type="EMBL" id="JADGJW010000246">
    <property type="protein sequence ID" value="KAJ3221174.1"/>
    <property type="molecule type" value="Genomic_DNA"/>
</dbReference>
<evidence type="ECO:0000259" key="9">
    <source>
        <dbReference type="Pfam" id="PF09402"/>
    </source>
</evidence>
<dbReference type="InterPro" id="IPR044780">
    <property type="entry name" value="Heh2/Src1"/>
</dbReference>
<evidence type="ECO:0000313" key="11">
    <source>
        <dbReference type="Proteomes" id="UP001211065"/>
    </source>
</evidence>
<accession>A0AAD5Y041</accession>
<protein>
    <submittedName>
        <fullName evidence="10">Inner nuclear membrane protein enriched at telomere/subtelomere region</fullName>
    </submittedName>
</protein>
<evidence type="ECO:0000256" key="8">
    <source>
        <dbReference type="SAM" id="Phobius"/>
    </source>
</evidence>
<evidence type="ECO:0000313" key="10">
    <source>
        <dbReference type="EMBL" id="KAJ3221174.1"/>
    </source>
</evidence>
<comment type="subcellular location">
    <subcellularLocation>
        <location evidence="1">Nucleus inner membrane</location>
    </subcellularLocation>
</comment>
<keyword evidence="5 8" id="KW-0472">Membrane</keyword>
<dbReference type="Proteomes" id="UP001211065">
    <property type="component" value="Unassembled WGS sequence"/>
</dbReference>
<proteinExistence type="predicted"/>
<feature type="transmembrane region" description="Helical" evidence="8">
    <location>
        <begin position="175"/>
        <end position="195"/>
    </location>
</feature>
<evidence type="ECO:0000256" key="2">
    <source>
        <dbReference type="ARBA" id="ARBA00022553"/>
    </source>
</evidence>
<keyword evidence="2" id="KW-0597">Phosphoprotein</keyword>
<dbReference type="Gene3D" id="1.10.10.1180">
    <property type="entry name" value="MAN1, winged-helix domain"/>
    <property type="match status" value="1"/>
</dbReference>
<evidence type="ECO:0000256" key="5">
    <source>
        <dbReference type="ARBA" id="ARBA00023136"/>
    </source>
</evidence>
<dbReference type="GO" id="GO:0005637">
    <property type="term" value="C:nuclear inner membrane"/>
    <property type="evidence" value="ECO:0007669"/>
    <property type="project" value="UniProtKB-SubCell"/>
</dbReference>
<keyword evidence="4 8" id="KW-1133">Transmembrane helix</keyword>
<dbReference type="PANTHER" id="PTHR47808:SF2">
    <property type="entry name" value="LEM DOMAIN-CONTAINING PROTEIN 2"/>
    <property type="match status" value="1"/>
</dbReference>
<dbReference type="Pfam" id="PF09402">
    <property type="entry name" value="MSC"/>
    <property type="match status" value="1"/>
</dbReference>
<name>A0AAD5Y041_9FUNG</name>
<sequence>MSSRTPKQRLKENDDRFLAKTENTSDVNCFQSNTPLKIDSKKKIESSSKSTSSAKMTKQIDNFIKIEEVKSSSSGATHSKLSKGSSASMATPKKLPKPDVANFSAKNLSGRTPVTTIPQIETPNILKSRTKRKVQEQWETSEFRTELTPSVATPYKPPTRTQFNKSFRKRINEPSILPFLAFFTILVVLFAEFMINNKLKYCGPYNEENTYEGWNPVNLLFPNCLTCPTGARCIDDILVDCEAGTIKKSTLIQKILPAKFLPFPFNQNYCAVDEKKLKKESLMEVERKKKLKDIEVLTEFVVRSWLGKLKCLDFGKEELKDIKSNYYYIWKDSQIFGMPINLAKNLVRDKVLEGKFTKNSALKINNNLNIDDFENIWDEFLILMISNSNLRKSSLVLTRMDPHNLNHRLIYSKKNPIENFSCTLKLKTLNFLKGNLKSLSIISFITLSFFWIKMYADLKKKRDDICTVVVDDVFTMVAEECDNHFLDNVRHPIPGLAIQHLRDFLLRTNKKPSFTEMIDGKTIFYLEKEEKDLIWKKVSAKVLENSNIRETCMEVNGEPQDIWQWIGSAALSPSKKKTTVFAESIKIEKQGNIVKSLQKNEIQFSRTYKENTSPLKTKSDIEEISLI</sequence>
<dbReference type="PANTHER" id="PTHR47808">
    <property type="entry name" value="INNER NUCLEAR MEMBRANE PROTEIN HEH2-RELATED"/>
    <property type="match status" value="1"/>
</dbReference>
<gene>
    <name evidence="10" type="primary">SRC1</name>
    <name evidence="10" type="ORF">HK099_003705</name>
</gene>
<dbReference type="GO" id="GO:0005783">
    <property type="term" value="C:endoplasmic reticulum"/>
    <property type="evidence" value="ECO:0007669"/>
    <property type="project" value="TreeGrafter"/>
</dbReference>
<organism evidence="10 11">
    <name type="scientific">Clydaea vesicula</name>
    <dbReference type="NCBI Taxonomy" id="447962"/>
    <lineage>
        <taxon>Eukaryota</taxon>
        <taxon>Fungi</taxon>
        <taxon>Fungi incertae sedis</taxon>
        <taxon>Chytridiomycota</taxon>
        <taxon>Chytridiomycota incertae sedis</taxon>
        <taxon>Chytridiomycetes</taxon>
        <taxon>Lobulomycetales</taxon>
        <taxon>Lobulomycetaceae</taxon>
        <taxon>Clydaea</taxon>
    </lineage>
</organism>
<keyword evidence="3 8" id="KW-0812">Transmembrane</keyword>
<evidence type="ECO:0000256" key="7">
    <source>
        <dbReference type="SAM" id="MobiDB-lite"/>
    </source>
</evidence>
<feature type="region of interest" description="Disordered" evidence="7">
    <location>
        <begin position="1"/>
        <end position="58"/>
    </location>
</feature>
<dbReference type="InterPro" id="IPR041885">
    <property type="entry name" value="MAN1_winged_helix_dom"/>
</dbReference>
<feature type="compositionally biased region" description="Polar residues" evidence="7">
    <location>
        <begin position="71"/>
        <end position="89"/>
    </location>
</feature>
<evidence type="ECO:0000256" key="4">
    <source>
        <dbReference type="ARBA" id="ARBA00022989"/>
    </source>
</evidence>
<feature type="compositionally biased region" description="Basic and acidic residues" evidence="7">
    <location>
        <begin position="9"/>
        <end position="19"/>
    </location>
</feature>
<keyword evidence="11" id="KW-1185">Reference proteome</keyword>
<feature type="domain" description="Man1/Src1-like C-terminal" evidence="9">
    <location>
        <begin position="201"/>
        <end position="568"/>
    </location>
</feature>
<evidence type="ECO:0000256" key="1">
    <source>
        <dbReference type="ARBA" id="ARBA00004540"/>
    </source>
</evidence>
<feature type="compositionally biased region" description="Low complexity" evidence="7">
    <location>
        <begin position="47"/>
        <end position="57"/>
    </location>
</feature>
<dbReference type="GO" id="GO:0034399">
    <property type="term" value="C:nuclear periphery"/>
    <property type="evidence" value="ECO:0007669"/>
    <property type="project" value="TreeGrafter"/>
</dbReference>
<reference evidence="10" key="1">
    <citation type="submission" date="2020-05" db="EMBL/GenBank/DDBJ databases">
        <title>Phylogenomic resolution of chytrid fungi.</title>
        <authorList>
            <person name="Stajich J.E."/>
            <person name="Amses K."/>
            <person name="Simmons R."/>
            <person name="Seto K."/>
            <person name="Myers J."/>
            <person name="Bonds A."/>
            <person name="Quandt C.A."/>
            <person name="Barry K."/>
            <person name="Liu P."/>
            <person name="Grigoriev I."/>
            <person name="Longcore J.E."/>
            <person name="James T.Y."/>
        </authorList>
    </citation>
    <scope>NUCLEOTIDE SEQUENCE</scope>
    <source>
        <strain evidence="10">JEL0476</strain>
    </source>
</reference>
<feature type="compositionally biased region" description="Polar residues" evidence="7">
    <location>
        <begin position="21"/>
        <end position="35"/>
    </location>
</feature>
<feature type="region of interest" description="Disordered" evidence="7">
    <location>
        <begin position="71"/>
        <end position="107"/>
    </location>
</feature>
<dbReference type="AlphaFoldDB" id="A0AAD5Y041"/>
<comment type="caution">
    <text evidence="10">The sequence shown here is derived from an EMBL/GenBank/DDBJ whole genome shotgun (WGS) entry which is preliminary data.</text>
</comment>